<dbReference type="GO" id="GO:0003735">
    <property type="term" value="F:structural constituent of ribosome"/>
    <property type="evidence" value="ECO:0007669"/>
    <property type="project" value="InterPro"/>
</dbReference>
<gene>
    <name evidence="6" type="primary">rpsR</name>
    <name evidence="6" type="ORF">CEM_318</name>
</gene>
<reference evidence="7" key="1">
    <citation type="submission" date="2014-07" db="EMBL/GenBank/DDBJ databases">
        <authorList>
            <person name="Santos-Garcia D."/>
        </authorList>
    </citation>
    <scope>NUCLEOTIDE SEQUENCE [LARGE SCALE GENOMIC DNA]</scope>
</reference>
<evidence type="ECO:0000256" key="2">
    <source>
        <dbReference type="ARBA" id="ARBA00022980"/>
    </source>
</evidence>
<evidence type="ECO:0000256" key="1">
    <source>
        <dbReference type="ARBA" id="ARBA00005589"/>
    </source>
</evidence>
<dbReference type="GO" id="GO:0006412">
    <property type="term" value="P:translation"/>
    <property type="evidence" value="ECO:0007669"/>
    <property type="project" value="InterPro"/>
</dbReference>
<evidence type="ECO:0000256" key="3">
    <source>
        <dbReference type="ARBA" id="ARBA00023274"/>
    </source>
</evidence>
<protein>
    <recommendedName>
        <fullName evidence="4">30S ribosomal protein S18</fullName>
    </recommendedName>
</protein>
<dbReference type="HOGENOM" id="CLU_148710_2_3_6"/>
<evidence type="ECO:0000313" key="7">
    <source>
        <dbReference type="Proteomes" id="UP000032420"/>
    </source>
</evidence>
<organism evidence="6 7">
    <name type="scientific">Candidatus Johnevansia muelleri</name>
    <dbReference type="NCBI Taxonomy" id="1495769"/>
    <lineage>
        <taxon>Bacteria</taxon>
        <taxon>Pseudomonadati</taxon>
        <taxon>Pseudomonadota</taxon>
        <taxon>Gammaproteobacteria</taxon>
        <taxon>Candidatus Johnevansiales</taxon>
        <taxon>Candidatus Johnevansiaceae</taxon>
        <taxon>Candidatus Johnevansia</taxon>
    </lineage>
</organism>
<dbReference type="STRING" id="1495769.CEM_318"/>
<comment type="similarity">
    <text evidence="1 5">Belongs to the bacterial ribosomal protein bS18 family.</text>
</comment>
<dbReference type="Proteomes" id="UP000032420">
    <property type="component" value="Chromosome I"/>
</dbReference>
<proteinExistence type="inferred from homology"/>
<dbReference type="Gene3D" id="4.10.640.10">
    <property type="entry name" value="Ribosomal protein S18"/>
    <property type="match status" value="1"/>
</dbReference>
<dbReference type="EMBL" id="LM655252">
    <property type="protein sequence ID" value="CDZ16565.1"/>
    <property type="molecule type" value="Genomic_DNA"/>
</dbReference>
<dbReference type="AlphaFoldDB" id="A0A078KI41"/>
<dbReference type="PRINTS" id="PR00974">
    <property type="entry name" value="RIBOSOMALS18"/>
</dbReference>
<keyword evidence="3 5" id="KW-0687">Ribonucleoprotein</keyword>
<evidence type="ECO:0000256" key="4">
    <source>
        <dbReference type="ARBA" id="ARBA00035307"/>
    </source>
</evidence>
<sequence>MIGIYKDIDTLNIYINEIGKIIPSRISGLKIKYQRQISLAIKRARYLSLLPYITK</sequence>
<evidence type="ECO:0000313" key="6">
    <source>
        <dbReference type="EMBL" id="CDZ16565.1"/>
    </source>
</evidence>
<dbReference type="SUPFAM" id="SSF46911">
    <property type="entry name" value="Ribosomal protein S18"/>
    <property type="match status" value="1"/>
</dbReference>
<dbReference type="InterPro" id="IPR001648">
    <property type="entry name" value="Ribosomal_bS18"/>
</dbReference>
<dbReference type="NCBIfam" id="TIGR00165">
    <property type="entry name" value="S18"/>
    <property type="match status" value="1"/>
</dbReference>
<dbReference type="PANTHER" id="PTHR13479">
    <property type="entry name" value="30S RIBOSOMAL PROTEIN S18"/>
    <property type="match status" value="1"/>
</dbReference>
<dbReference type="InterPro" id="IPR036870">
    <property type="entry name" value="Ribosomal_bS18_sf"/>
</dbReference>
<evidence type="ECO:0000256" key="5">
    <source>
        <dbReference type="RuleBase" id="RU003910"/>
    </source>
</evidence>
<dbReference type="Pfam" id="PF01084">
    <property type="entry name" value="Ribosomal_S18"/>
    <property type="match status" value="1"/>
</dbReference>
<dbReference type="GO" id="GO:0070181">
    <property type="term" value="F:small ribosomal subunit rRNA binding"/>
    <property type="evidence" value="ECO:0007669"/>
    <property type="project" value="TreeGrafter"/>
</dbReference>
<name>A0A078KI41_9GAMM</name>
<dbReference type="PATRIC" id="fig|1495769.3.peg.286"/>
<dbReference type="GO" id="GO:0022627">
    <property type="term" value="C:cytosolic small ribosomal subunit"/>
    <property type="evidence" value="ECO:0007669"/>
    <property type="project" value="TreeGrafter"/>
</dbReference>
<dbReference type="OrthoDB" id="9812008at2"/>
<dbReference type="PANTHER" id="PTHR13479:SF40">
    <property type="entry name" value="SMALL RIBOSOMAL SUBUNIT PROTEIN BS18M"/>
    <property type="match status" value="1"/>
</dbReference>
<keyword evidence="2 5" id="KW-0689">Ribosomal protein</keyword>
<accession>A0A078KI41</accession>
<keyword evidence="7" id="KW-1185">Reference proteome</keyword>
<dbReference type="KEGG" id="eme:CEM_318"/>